<dbReference type="SUPFAM" id="SSF82199">
    <property type="entry name" value="SET domain"/>
    <property type="match status" value="1"/>
</dbReference>
<keyword evidence="13" id="KW-0804">Transcription</keyword>
<keyword evidence="11" id="KW-0103">Bromodomain</keyword>
<evidence type="ECO:0000313" key="23">
    <source>
        <dbReference type="Proteomes" id="UP000007879"/>
    </source>
</evidence>
<feature type="domain" description="CXXC-type" evidence="20">
    <location>
        <begin position="143"/>
        <end position="191"/>
    </location>
</feature>
<dbReference type="EnsemblMetazoa" id="XM_020001448.1">
    <property type="protein sequence ID" value="XP_019857007.1"/>
    <property type="gene ID" value="LOC100636799"/>
</dbReference>
<dbReference type="InterPro" id="IPR003889">
    <property type="entry name" value="FYrich_C"/>
</dbReference>
<evidence type="ECO:0000256" key="8">
    <source>
        <dbReference type="ARBA" id="ARBA00022833"/>
    </source>
</evidence>
<evidence type="ECO:0000256" key="9">
    <source>
        <dbReference type="ARBA" id="ARBA00022853"/>
    </source>
</evidence>
<feature type="region of interest" description="Disordered" evidence="16">
    <location>
        <begin position="879"/>
        <end position="901"/>
    </location>
</feature>
<dbReference type="EnsemblMetazoa" id="Aqu2.1.20481_001">
    <property type="protein sequence ID" value="Aqu2.1.20481_001"/>
    <property type="gene ID" value="Aqu2.1.20481"/>
</dbReference>
<reference evidence="22" key="2">
    <citation type="submission" date="2017-05" db="UniProtKB">
        <authorList>
            <consortium name="EnsemblMetazoa"/>
        </authorList>
    </citation>
    <scope>IDENTIFICATION</scope>
</reference>
<dbReference type="PANTHER" id="PTHR45838">
    <property type="entry name" value="HISTONE-LYSINE-N-METHYLTRANSFERASE 2 KMT2 FAMILY MEMBER"/>
    <property type="match status" value="1"/>
</dbReference>
<dbReference type="SUPFAM" id="SSF57903">
    <property type="entry name" value="FYVE/PHD zinc finger"/>
    <property type="match status" value="3"/>
</dbReference>
<dbReference type="GO" id="GO:0003677">
    <property type="term" value="F:DNA binding"/>
    <property type="evidence" value="ECO:0007669"/>
    <property type="project" value="UniProtKB-KW"/>
</dbReference>
<feature type="compositionally biased region" description="Basic residues" evidence="16">
    <location>
        <begin position="13"/>
        <end position="28"/>
    </location>
</feature>
<dbReference type="eggNOG" id="KOG1084">
    <property type="taxonomic scope" value="Eukaryota"/>
</dbReference>
<feature type="compositionally biased region" description="Basic and acidic residues" evidence="16">
    <location>
        <begin position="34"/>
        <end position="45"/>
    </location>
</feature>
<dbReference type="SMART" id="SM00249">
    <property type="entry name" value="PHD"/>
    <property type="match status" value="5"/>
</dbReference>
<keyword evidence="4" id="KW-0949">S-adenosyl-L-methionine</keyword>
<dbReference type="InterPro" id="IPR047219">
    <property type="entry name" value="KMT2A_2B_SET"/>
</dbReference>
<dbReference type="Pfam" id="PF05964">
    <property type="entry name" value="FYRN"/>
    <property type="match status" value="1"/>
</dbReference>
<evidence type="ECO:0000256" key="10">
    <source>
        <dbReference type="ARBA" id="ARBA00023015"/>
    </source>
</evidence>
<dbReference type="Gene3D" id="3.30.40.10">
    <property type="entry name" value="Zinc/RING finger domain, C3HC4 (zinc finger)"/>
    <property type="match status" value="3"/>
</dbReference>
<dbReference type="FunFam" id="3.30.40.10:FF:000002">
    <property type="entry name" value="Histone-lysine N-methyltransferase"/>
    <property type="match status" value="1"/>
</dbReference>
<keyword evidence="8" id="KW-0862">Zinc</keyword>
<dbReference type="KEGG" id="aqu:100636799"/>
<dbReference type="PANTHER" id="PTHR45838:SF4">
    <property type="entry name" value="HISTONE-LYSINE N-METHYLTRANSFERASE TRITHORAX"/>
    <property type="match status" value="1"/>
</dbReference>
<accession>A0A1X7TYY6</accession>
<dbReference type="PROSITE" id="PS50868">
    <property type="entry name" value="POST_SET"/>
    <property type="match status" value="1"/>
</dbReference>
<dbReference type="Pfam" id="PF05965">
    <property type="entry name" value="FYRC"/>
    <property type="match status" value="1"/>
</dbReference>
<keyword evidence="2" id="KW-0489">Methyltransferase</keyword>
<evidence type="ECO:0000259" key="17">
    <source>
        <dbReference type="PROSITE" id="PS50016"/>
    </source>
</evidence>
<organism evidence="22">
    <name type="scientific">Amphimedon queenslandica</name>
    <name type="common">Sponge</name>
    <dbReference type="NCBI Taxonomy" id="400682"/>
    <lineage>
        <taxon>Eukaryota</taxon>
        <taxon>Metazoa</taxon>
        <taxon>Porifera</taxon>
        <taxon>Demospongiae</taxon>
        <taxon>Heteroscleromorpha</taxon>
        <taxon>Haplosclerida</taxon>
        <taxon>Niphatidae</taxon>
        <taxon>Amphimedon</taxon>
    </lineage>
</organism>
<evidence type="ECO:0000256" key="2">
    <source>
        <dbReference type="ARBA" id="ARBA00022603"/>
    </source>
</evidence>
<keyword evidence="14" id="KW-0539">Nucleus</keyword>
<sequence>MPKLKVPGENQKPRLHSKKLSGAKKIALKTRLNNKRETTRDDKGKKSSLLGKRKNGTLRLSFSKTFGASDDEDCDWEGFTIEDIENAEHKKEEGAPLENGLLMETDSLDSLPFISPSSSKRVHALSHTPNDDPALSDDHSPVRLLKRRRRCLECKACLRENDCGKCTNCLDKPKFGGPGSRKQACIHRKCLNLLREAAVKSSQSNKRVQSSDSHAPPSKRPLREDGGGGPMPSSLRPRRILPSSQSKTKDNQPVIQLYWPPADSIEYGYPVYTTSLSPSLPPSLPLCTRCGSLGSESFLYCRICCQPYHWFCANVPQTTPTFTCQQCITCRICGKPNKCVRCCECNEWYHEDCLLGHTSRPRTDNKRVWKCVTCTKCISCHSNMPNKIDDSGRSLLSSLLATPTQWSDGYCYCSDCIVLKAKGNSCPVCGECYLDNDFDSKMVQCSQCDNWVHSHCENMTDEEYEILSDLPDSVEYVCRLCIAYNRTVKEDKKRRREGEGEEEEEVEWRAAVNGFKHEAYEKMISSIKTALGPIWVNDINVLTPLLSVNEFANRISEQLSKCFSGIKTGSHKHRLLFSSQQSYNKELEKLFPWFNMEMSDAVKNEAPPTDTPIADDINDIENWLSSVSHDHCYVSHDKKGTIKQEEGKRKEEEEEERGTVGKDVPADNRFCLLCTLKGDQSSTDAGRLLPCGGMDEWVHVNCALWSAEVYEDTNGYLCSVHAAIGRGLRLKCDLCHLHGATVGCCHSSCSSNYHFMCARKKDCRFLSNKEVYCQQHSSLPVTSDTVKDEDMRVDRCIIIHTDNDKPGRKFTKSFPPQNIQLRIGSLLIRSTGSLSPLSDTICPSLLVPHSFSSSSLFWSLTTPTQRITYTLTVSADLPKEEPLPLTTPTPETPPTSPGDLRWPYVSTQVNDSDNEGVWSAVSSKSQILSSPSLINNNVTDKSNPEIALRIFRIPKKTRSSSSSPPPTLAIGLTITAPSPVTSVHCPQSHKEEETVRPVLPLDSPALNQWEIGSPPHSVNSVQYELSNEEGQSWRGPDLKVLWESVISELQDARHKLDLPFVPFFPDNVYNQFGLSNHLVLQLLEQLPDHEKCSRHNFIYYQPEKISNWQQKRVIVNRTGCARSEGYNGIRSESDMFSFLMSQWRPDPPKPDPEALDMAVIQAECQGNSNTRHQPQNDVPVAMRYRACQRMYRENVGVFGSHIHGLGLFCLQEIDSGDMVIEYAGTVIRSTLTDYRERFYESRGIGCYMFRIDSDEVVDATMSGNMARFINHSCEPNCYSKVVAVDGQKKIMIFALRRIVPGEELTYDYKFPIEEAKIPCKCGSARCRKTLN</sequence>
<dbReference type="CDD" id="cd19170">
    <property type="entry name" value="SET_KMT2A_2B"/>
    <property type="match status" value="1"/>
</dbReference>
<dbReference type="OrthoDB" id="308383at2759"/>
<evidence type="ECO:0000256" key="4">
    <source>
        <dbReference type="ARBA" id="ARBA00022691"/>
    </source>
</evidence>
<dbReference type="GO" id="GO:0045893">
    <property type="term" value="P:positive regulation of DNA-templated transcription"/>
    <property type="evidence" value="ECO:0007669"/>
    <property type="project" value="TreeGrafter"/>
</dbReference>
<feature type="domain" description="PHD-type" evidence="21">
    <location>
        <begin position="668"/>
        <end position="777"/>
    </location>
</feature>
<keyword evidence="12" id="KW-0238">DNA-binding</keyword>
<dbReference type="InterPro" id="IPR001965">
    <property type="entry name" value="Znf_PHD"/>
</dbReference>
<dbReference type="Pfam" id="PF02008">
    <property type="entry name" value="zf-CXXC"/>
    <property type="match status" value="1"/>
</dbReference>
<evidence type="ECO:0000259" key="21">
    <source>
        <dbReference type="PROSITE" id="PS51805"/>
    </source>
</evidence>
<name>A0A1X7TYY6_AMPQE</name>
<evidence type="ECO:0000256" key="5">
    <source>
        <dbReference type="ARBA" id="ARBA00022723"/>
    </source>
</evidence>
<feature type="domain" description="Post-SET" evidence="19">
    <location>
        <begin position="1315"/>
        <end position="1331"/>
    </location>
</feature>
<dbReference type="GO" id="GO:0032259">
    <property type="term" value="P:methylation"/>
    <property type="evidence" value="ECO:0007669"/>
    <property type="project" value="UniProtKB-KW"/>
</dbReference>
<dbReference type="Pfam" id="PF13771">
    <property type="entry name" value="zf-HC5HC2H"/>
    <property type="match status" value="1"/>
</dbReference>
<feature type="domain" description="PHD-type" evidence="17">
    <location>
        <begin position="423"/>
        <end position="484"/>
    </location>
</feature>
<evidence type="ECO:0000259" key="19">
    <source>
        <dbReference type="PROSITE" id="PS50868"/>
    </source>
</evidence>
<dbReference type="GO" id="GO:0008270">
    <property type="term" value="F:zinc ion binding"/>
    <property type="evidence" value="ECO:0007669"/>
    <property type="project" value="UniProtKB-KW"/>
</dbReference>
<evidence type="ECO:0000256" key="13">
    <source>
        <dbReference type="ARBA" id="ARBA00023163"/>
    </source>
</evidence>
<evidence type="ECO:0000256" key="12">
    <source>
        <dbReference type="ARBA" id="ARBA00023125"/>
    </source>
</evidence>
<dbReference type="PROSITE" id="PS50016">
    <property type="entry name" value="ZF_PHD_2"/>
    <property type="match status" value="2"/>
</dbReference>
<dbReference type="PROSITE" id="PS51542">
    <property type="entry name" value="FYRN"/>
    <property type="match status" value="1"/>
</dbReference>
<dbReference type="InterPro" id="IPR002857">
    <property type="entry name" value="Znf_CXXC"/>
</dbReference>
<dbReference type="InParanoid" id="A0A1X7TYY6"/>
<keyword evidence="9" id="KW-0156">Chromatin regulator</keyword>
<dbReference type="InterPro" id="IPR003616">
    <property type="entry name" value="Post-SET_dom"/>
</dbReference>
<dbReference type="InterPro" id="IPR019787">
    <property type="entry name" value="Znf_PHD-finger"/>
</dbReference>
<dbReference type="STRING" id="400682.A0A1X7TYY6"/>
<evidence type="ECO:0000256" key="15">
    <source>
        <dbReference type="PROSITE-ProRule" id="PRU00509"/>
    </source>
</evidence>
<evidence type="ECO:0008006" key="24">
    <source>
        <dbReference type="Google" id="ProtNLM"/>
    </source>
</evidence>
<dbReference type="PROSITE" id="PS50280">
    <property type="entry name" value="SET"/>
    <property type="match status" value="1"/>
</dbReference>
<evidence type="ECO:0000256" key="3">
    <source>
        <dbReference type="ARBA" id="ARBA00022679"/>
    </source>
</evidence>
<keyword evidence="3" id="KW-0808">Transferase</keyword>
<dbReference type="FunFam" id="2.170.270.10:FF:000004">
    <property type="entry name" value="Histone-lysine N-methyltransferase"/>
    <property type="match status" value="1"/>
</dbReference>
<feature type="domain" description="SET" evidence="18">
    <location>
        <begin position="1193"/>
        <end position="1309"/>
    </location>
</feature>
<dbReference type="SMART" id="SM00508">
    <property type="entry name" value="PostSET"/>
    <property type="match status" value="1"/>
</dbReference>
<evidence type="ECO:0000256" key="7">
    <source>
        <dbReference type="ARBA" id="ARBA00022771"/>
    </source>
</evidence>
<evidence type="ECO:0000256" key="11">
    <source>
        <dbReference type="ARBA" id="ARBA00023117"/>
    </source>
</evidence>
<dbReference type="Pfam" id="PF00856">
    <property type="entry name" value="SET"/>
    <property type="match status" value="1"/>
</dbReference>
<dbReference type="GO" id="GO:0042800">
    <property type="term" value="F:histone H3K4 methyltransferase activity"/>
    <property type="evidence" value="ECO:0007669"/>
    <property type="project" value="TreeGrafter"/>
</dbReference>
<keyword evidence="10" id="KW-0805">Transcription regulation</keyword>
<evidence type="ECO:0000256" key="1">
    <source>
        <dbReference type="ARBA" id="ARBA00004123"/>
    </source>
</evidence>
<keyword evidence="5" id="KW-0479">Metal-binding</keyword>
<dbReference type="GO" id="GO:0035097">
    <property type="term" value="C:histone methyltransferase complex"/>
    <property type="evidence" value="ECO:0007669"/>
    <property type="project" value="TreeGrafter"/>
</dbReference>
<keyword evidence="6" id="KW-0677">Repeat</keyword>
<dbReference type="Gene3D" id="3.30.160.360">
    <property type="match status" value="1"/>
</dbReference>
<dbReference type="SMART" id="SM00317">
    <property type="entry name" value="SET"/>
    <property type="match status" value="1"/>
</dbReference>
<keyword evidence="7 15" id="KW-0863">Zinc-finger</keyword>
<dbReference type="PROSITE" id="PS51805">
    <property type="entry name" value="EPHD"/>
    <property type="match status" value="1"/>
</dbReference>
<evidence type="ECO:0000313" key="22">
    <source>
        <dbReference type="EnsemblMetazoa" id="Aqu2.1.20481_001"/>
    </source>
</evidence>
<dbReference type="Proteomes" id="UP000007879">
    <property type="component" value="Unassembled WGS sequence"/>
</dbReference>
<dbReference type="PROSITE" id="PS51058">
    <property type="entry name" value="ZF_CXXC"/>
    <property type="match status" value="1"/>
</dbReference>
<feature type="compositionally biased region" description="Low complexity" evidence="16">
    <location>
        <begin position="232"/>
        <end position="246"/>
    </location>
</feature>
<gene>
    <name evidence="22" type="primary">100636799</name>
</gene>
<dbReference type="InterPro" id="IPR001214">
    <property type="entry name" value="SET_dom"/>
</dbReference>
<dbReference type="InterPro" id="IPR034732">
    <property type="entry name" value="EPHD"/>
</dbReference>
<feature type="domain" description="PHD-type" evidence="17">
    <location>
        <begin position="327"/>
        <end position="377"/>
    </location>
</feature>
<dbReference type="Pfam" id="PF00628">
    <property type="entry name" value="PHD"/>
    <property type="match status" value="1"/>
</dbReference>
<dbReference type="InterPro" id="IPR013083">
    <property type="entry name" value="Znf_RING/FYVE/PHD"/>
</dbReference>
<dbReference type="EnsemblMetazoa" id="XM_020001447.1">
    <property type="protein sequence ID" value="XP_019857006.1"/>
    <property type="gene ID" value="LOC100636799"/>
</dbReference>
<dbReference type="PROSITE" id="PS51543">
    <property type="entry name" value="FYRC"/>
    <property type="match status" value="1"/>
</dbReference>
<evidence type="ECO:0000256" key="6">
    <source>
        <dbReference type="ARBA" id="ARBA00022737"/>
    </source>
</evidence>
<reference evidence="23" key="1">
    <citation type="journal article" date="2010" name="Nature">
        <title>The Amphimedon queenslandica genome and the evolution of animal complexity.</title>
        <authorList>
            <person name="Srivastava M."/>
            <person name="Simakov O."/>
            <person name="Chapman J."/>
            <person name="Fahey B."/>
            <person name="Gauthier M.E."/>
            <person name="Mitros T."/>
            <person name="Richards G.S."/>
            <person name="Conaco C."/>
            <person name="Dacre M."/>
            <person name="Hellsten U."/>
            <person name="Larroux C."/>
            <person name="Putnam N.H."/>
            <person name="Stanke M."/>
            <person name="Adamska M."/>
            <person name="Darling A."/>
            <person name="Degnan S.M."/>
            <person name="Oakley T.H."/>
            <person name="Plachetzki D.C."/>
            <person name="Zhai Y."/>
            <person name="Adamski M."/>
            <person name="Calcino A."/>
            <person name="Cummins S.F."/>
            <person name="Goodstein D.M."/>
            <person name="Harris C."/>
            <person name="Jackson D.J."/>
            <person name="Leys S.P."/>
            <person name="Shu S."/>
            <person name="Woodcroft B.J."/>
            <person name="Vervoort M."/>
            <person name="Kosik K.S."/>
            <person name="Manning G."/>
            <person name="Degnan B.M."/>
            <person name="Rokhsar D.S."/>
        </authorList>
    </citation>
    <scope>NUCLEOTIDE SEQUENCE [LARGE SCALE GENOMIC DNA]</scope>
</reference>
<dbReference type="InterPro" id="IPR003888">
    <property type="entry name" value="FYrich_N"/>
</dbReference>
<feature type="compositionally biased region" description="Pro residues" evidence="16">
    <location>
        <begin position="885"/>
        <end position="896"/>
    </location>
</feature>
<feature type="region of interest" description="Disordered" evidence="16">
    <location>
        <begin position="201"/>
        <end position="249"/>
    </location>
</feature>
<feature type="compositionally biased region" description="Polar residues" evidence="16">
    <location>
        <begin position="201"/>
        <end position="213"/>
    </location>
</feature>
<evidence type="ECO:0000256" key="16">
    <source>
        <dbReference type="SAM" id="MobiDB-lite"/>
    </source>
</evidence>
<feature type="region of interest" description="Disordered" evidence="16">
    <location>
        <begin position="1"/>
        <end position="54"/>
    </location>
</feature>
<dbReference type="Gene3D" id="2.170.270.10">
    <property type="entry name" value="SET domain"/>
    <property type="match status" value="1"/>
</dbReference>
<protein>
    <recommendedName>
        <fullName evidence="24">[Histone H3]-lysine(4) N-trimethyltransferase</fullName>
    </recommendedName>
</protein>
<proteinExistence type="predicted"/>
<evidence type="ECO:0000259" key="20">
    <source>
        <dbReference type="PROSITE" id="PS51058"/>
    </source>
</evidence>
<feature type="region of interest" description="Disordered" evidence="16">
    <location>
        <begin position="638"/>
        <end position="660"/>
    </location>
</feature>
<dbReference type="InterPro" id="IPR046341">
    <property type="entry name" value="SET_dom_sf"/>
</dbReference>
<keyword evidence="23" id="KW-1185">Reference proteome</keyword>
<dbReference type="InterPro" id="IPR011011">
    <property type="entry name" value="Znf_FYVE_PHD"/>
</dbReference>
<evidence type="ECO:0000259" key="18">
    <source>
        <dbReference type="PROSITE" id="PS50280"/>
    </source>
</evidence>
<dbReference type="CDD" id="cd15508">
    <property type="entry name" value="PHD3_KMT2A_like"/>
    <property type="match status" value="1"/>
</dbReference>
<comment type="subcellular location">
    <subcellularLocation>
        <location evidence="1">Nucleus</location>
    </subcellularLocation>
</comment>
<dbReference type="CDD" id="cd15489">
    <property type="entry name" value="PHD_SF"/>
    <property type="match status" value="1"/>
</dbReference>
<evidence type="ECO:0000256" key="14">
    <source>
        <dbReference type="ARBA" id="ARBA00023242"/>
    </source>
</evidence>